<evidence type="ECO:0000313" key="2">
    <source>
        <dbReference type="EMBL" id="EFJ35582.1"/>
    </source>
</evidence>
<dbReference type="PANTHER" id="PTHR43173:SF24">
    <property type="entry name" value="ABC1 ATYPICAL KINASE-LIKE DOMAIN-CONTAINING PROTEIN"/>
    <property type="match status" value="1"/>
</dbReference>
<accession>D8QYB1</accession>
<protein>
    <recommendedName>
        <fullName evidence="1">ABC1 atypical kinase-like domain-containing protein</fullName>
    </recommendedName>
</protein>
<dbReference type="SUPFAM" id="SSF56112">
    <property type="entry name" value="Protein kinase-like (PK-like)"/>
    <property type="match status" value="1"/>
</dbReference>
<evidence type="ECO:0000259" key="1">
    <source>
        <dbReference type="Pfam" id="PF03109"/>
    </source>
</evidence>
<dbReference type="Proteomes" id="UP000001514">
    <property type="component" value="Unassembled WGS sequence"/>
</dbReference>
<dbReference type="OrthoDB" id="427480at2759"/>
<dbReference type="PANTHER" id="PTHR43173">
    <property type="entry name" value="ABC1 FAMILY PROTEIN"/>
    <property type="match status" value="1"/>
</dbReference>
<dbReference type="InterPro" id="IPR004147">
    <property type="entry name" value="ABC1_dom"/>
</dbReference>
<reference evidence="2 3" key="1">
    <citation type="journal article" date="2011" name="Science">
        <title>The Selaginella genome identifies genetic changes associated with the evolution of vascular plants.</title>
        <authorList>
            <person name="Banks J.A."/>
            <person name="Nishiyama T."/>
            <person name="Hasebe M."/>
            <person name="Bowman J.L."/>
            <person name="Gribskov M."/>
            <person name="dePamphilis C."/>
            <person name="Albert V.A."/>
            <person name="Aono N."/>
            <person name="Aoyama T."/>
            <person name="Ambrose B.A."/>
            <person name="Ashton N.W."/>
            <person name="Axtell M.J."/>
            <person name="Barker E."/>
            <person name="Barker M.S."/>
            <person name="Bennetzen J.L."/>
            <person name="Bonawitz N.D."/>
            <person name="Chapple C."/>
            <person name="Cheng C."/>
            <person name="Correa L.G."/>
            <person name="Dacre M."/>
            <person name="DeBarry J."/>
            <person name="Dreyer I."/>
            <person name="Elias M."/>
            <person name="Engstrom E.M."/>
            <person name="Estelle M."/>
            <person name="Feng L."/>
            <person name="Finet C."/>
            <person name="Floyd S.K."/>
            <person name="Frommer W.B."/>
            <person name="Fujita T."/>
            <person name="Gramzow L."/>
            <person name="Gutensohn M."/>
            <person name="Harholt J."/>
            <person name="Hattori M."/>
            <person name="Heyl A."/>
            <person name="Hirai T."/>
            <person name="Hiwatashi Y."/>
            <person name="Ishikawa M."/>
            <person name="Iwata M."/>
            <person name="Karol K.G."/>
            <person name="Koehler B."/>
            <person name="Kolukisaoglu U."/>
            <person name="Kubo M."/>
            <person name="Kurata T."/>
            <person name="Lalonde S."/>
            <person name="Li K."/>
            <person name="Li Y."/>
            <person name="Litt A."/>
            <person name="Lyons E."/>
            <person name="Manning G."/>
            <person name="Maruyama T."/>
            <person name="Michael T.P."/>
            <person name="Mikami K."/>
            <person name="Miyazaki S."/>
            <person name="Morinaga S."/>
            <person name="Murata T."/>
            <person name="Mueller-Roeber B."/>
            <person name="Nelson D.R."/>
            <person name="Obara M."/>
            <person name="Oguri Y."/>
            <person name="Olmstead R.G."/>
            <person name="Onodera N."/>
            <person name="Petersen B.L."/>
            <person name="Pils B."/>
            <person name="Prigge M."/>
            <person name="Rensing S.A."/>
            <person name="Riano-Pachon D.M."/>
            <person name="Roberts A.W."/>
            <person name="Sato Y."/>
            <person name="Scheller H.V."/>
            <person name="Schulz B."/>
            <person name="Schulz C."/>
            <person name="Shakirov E.V."/>
            <person name="Shibagaki N."/>
            <person name="Shinohara N."/>
            <person name="Shippen D.E."/>
            <person name="Soerensen I."/>
            <person name="Sotooka R."/>
            <person name="Sugimoto N."/>
            <person name="Sugita M."/>
            <person name="Sumikawa N."/>
            <person name="Tanurdzic M."/>
            <person name="Theissen G."/>
            <person name="Ulvskov P."/>
            <person name="Wakazuki S."/>
            <person name="Weng J.K."/>
            <person name="Willats W.W."/>
            <person name="Wipf D."/>
            <person name="Wolf P.G."/>
            <person name="Yang L."/>
            <person name="Zimmer A.D."/>
            <person name="Zhu Q."/>
            <person name="Mitros T."/>
            <person name="Hellsten U."/>
            <person name="Loque D."/>
            <person name="Otillar R."/>
            <person name="Salamov A."/>
            <person name="Schmutz J."/>
            <person name="Shapiro H."/>
            <person name="Lindquist E."/>
            <person name="Lucas S."/>
            <person name="Rokhsar D."/>
            <person name="Grigoriev I.V."/>
        </authorList>
    </citation>
    <scope>NUCLEOTIDE SEQUENCE [LARGE SCALE GENOMIC DNA]</scope>
</reference>
<evidence type="ECO:0000313" key="3">
    <source>
        <dbReference type="Proteomes" id="UP000001514"/>
    </source>
</evidence>
<dbReference type="EMBL" id="GL377568">
    <property type="protein sequence ID" value="EFJ35582.1"/>
    <property type="molecule type" value="Genomic_DNA"/>
</dbReference>
<gene>
    <name evidence="2" type="ORF">SELMODRAFT_405072</name>
</gene>
<dbReference type="AlphaFoldDB" id="D8QYB1"/>
<dbReference type="InterPro" id="IPR011009">
    <property type="entry name" value="Kinase-like_dom_sf"/>
</dbReference>
<dbReference type="Gene3D" id="1.10.510.10">
    <property type="entry name" value="Transferase(Phosphotransferase) domain 1"/>
    <property type="match status" value="1"/>
</dbReference>
<sequence>MTLLGRKFRGHPPQEAFLGYVATPVTTLTISRPLIQWIFPDLYRTARFWRRLLPIYTRYMITKLNARNKSRDERDKLWDRRHEWGGKMVHQLVLDMSGFYVKSAQILASKAEFVPGQWRKWLSKHLDDAPPTPFSRVKKSIEKELALCPKGKDIVTPLDALFSNVEEDPIAAASIAQVHGATLIDGTPVVVKVQHLGMDTIMHSDLRNLARVARFLKGQLPVDLTPIVKEIQATIPLEFNFEREVWFMLRIKSSLETHGFSRIVCPSPIENLCTQRLIVMERLHGTPFTHILHRNADESLQPRIPKLRDVVKNLIEAYGQMILIDGIFHADPHAGNLLLLTDGRLGLLDFGQSKVLGEESRKQFARMVISLASDDAVAAARVLCEMGIVFEDSSTPSKEVSVEVLVMMARMLFDTCYVEEATVSPMAENSILRKVPMRSFNQELWMVVRTILMLRGLLFSLEMDESAVAIWKPYADVVLS</sequence>
<dbReference type="OMA" id="FDTRMDI"/>
<dbReference type="HOGENOM" id="CLU_006533_8_2_1"/>
<dbReference type="Gramene" id="EFJ35582">
    <property type="protein sequence ID" value="EFJ35582"/>
    <property type="gene ID" value="SELMODRAFT_405072"/>
</dbReference>
<dbReference type="KEGG" id="smo:SELMODRAFT_405072"/>
<dbReference type="InterPro" id="IPR051130">
    <property type="entry name" value="Mito_struct-func_regulator"/>
</dbReference>
<proteinExistence type="predicted"/>
<dbReference type="eggNOG" id="KOG1235">
    <property type="taxonomic scope" value="Eukaryota"/>
</dbReference>
<organism evidence="3">
    <name type="scientific">Selaginella moellendorffii</name>
    <name type="common">Spikemoss</name>
    <dbReference type="NCBI Taxonomy" id="88036"/>
    <lineage>
        <taxon>Eukaryota</taxon>
        <taxon>Viridiplantae</taxon>
        <taxon>Streptophyta</taxon>
        <taxon>Embryophyta</taxon>
        <taxon>Tracheophyta</taxon>
        <taxon>Lycopodiopsida</taxon>
        <taxon>Selaginellales</taxon>
        <taxon>Selaginellaceae</taxon>
        <taxon>Selaginella</taxon>
    </lineage>
</organism>
<keyword evidence="3" id="KW-1185">Reference proteome</keyword>
<dbReference type="STRING" id="88036.D8QYB1"/>
<name>D8QYB1_SELML</name>
<dbReference type="CDD" id="cd05121">
    <property type="entry name" value="ABC1_ADCK3-like"/>
    <property type="match status" value="1"/>
</dbReference>
<feature type="domain" description="ABC1 atypical kinase-like" evidence="1">
    <location>
        <begin position="127"/>
        <end position="380"/>
    </location>
</feature>
<dbReference type="Pfam" id="PF03109">
    <property type="entry name" value="ABC1"/>
    <property type="match status" value="1"/>
</dbReference>
<dbReference type="InParanoid" id="D8QYB1"/>